<dbReference type="InterPro" id="IPR036612">
    <property type="entry name" value="KH_dom_type_1_sf"/>
</dbReference>
<evidence type="ECO:0000256" key="1">
    <source>
        <dbReference type="ARBA" id="ARBA00022737"/>
    </source>
</evidence>
<sequence>MGRLIGRGGMTIRDLQEGSGCRIITPPRNEEEPEIREVKLVGSIKAIERCKEAIAAVLIGAEPKDVFAEIDGAVVMKNIDPMSMGHLTKMKHDIESKHHVTLDLDAKSVRIWSMEGQQKAQEVKGVIDDALQDILAVDTVTVPVPPHMVNLIINDSALQQIQDQTGMTANVQKNDKGTGIRLCGLAGATQEAKKMIECRVAGGGASFLALMPGLLDQMQPRQWNEFQGDVRFLQNKEGCEIEIGPNKVDFRGTVDCVLRAKSELQKILHFYFPTQCETLELEPESVSWVAGEDDRELMRLQQAGAVVSLDRAAATLWLCGNQRAVENVRSRVQNSLQRWKREHVSLHATRGQCRAVIGSNGAVIREIQSSTGARVDVDVNREHISISGKDEAVAQAKVRILQIISGAGSGASVPKRTGATRW</sequence>
<evidence type="ECO:0000259" key="3">
    <source>
        <dbReference type="SMART" id="SM00322"/>
    </source>
</evidence>
<proteinExistence type="predicted"/>
<feature type="domain" description="K Homology" evidence="3">
    <location>
        <begin position="136"/>
        <end position="201"/>
    </location>
</feature>
<dbReference type="SUPFAM" id="SSF54791">
    <property type="entry name" value="Eukaryotic type KH-domain (KH-domain type I)"/>
    <property type="match status" value="2"/>
</dbReference>
<name>A0A7S0ZP75_NOCSC</name>
<gene>
    <name evidence="4" type="ORF">NSCI0253_LOCUS2276</name>
</gene>
<dbReference type="EMBL" id="HBFQ01003285">
    <property type="protein sequence ID" value="CAD8827930.1"/>
    <property type="molecule type" value="Transcribed_RNA"/>
</dbReference>
<dbReference type="SMART" id="SM00322">
    <property type="entry name" value="KH"/>
    <property type="match status" value="3"/>
</dbReference>
<dbReference type="Gene3D" id="3.30.1370.10">
    <property type="entry name" value="K Homology domain, type 1"/>
    <property type="match status" value="2"/>
</dbReference>
<evidence type="ECO:0000256" key="2">
    <source>
        <dbReference type="PROSITE-ProRule" id="PRU00117"/>
    </source>
</evidence>
<keyword evidence="2" id="KW-0694">RNA-binding</keyword>
<reference evidence="4" key="1">
    <citation type="submission" date="2021-01" db="EMBL/GenBank/DDBJ databases">
        <authorList>
            <person name="Corre E."/>
            <person name="Pelletier E."/>
            <person name="Niang G."/>
            <person name="Scheremetjew M."/>
            <person name="Finn R."/>
            <person name="Kale V."/>
            <person name="Holt S."/>
            <person name="Cochrane G."/>
            <person name="Meng A."/>
            <person name="Brown T."/>
            <person name="Cohen L."/>
        </authorList>
    </citation>
    <scope>NUCLEOTIDE SEQUENCE</scope>
</reference>
<keyword evidence="1" id="KW-0677">Repeat</keyword>
<feature type="domain" description="K Homology" evidence="3">
    <location>
        <begin position="1"/>
        <end position="59"/>
    </location>
</feature>
<dbReference type="PANTHER" id="PTHR10288">
    <property type="entry name" value="KH DOMAIN CONTAINING RNA BINDING PROTEIN"/>
    <property type="match status" value="1"/>
</dbReference>
<dbReference type="AlphaFoldDB" id="A0A7S0ZP75"/>
<accession>A0A7S0ZP75</accession>
<dbReference type="CDD" id="cd00105">
    <property type="entry name" value="KH-I"/>
    <property type="match status" value="1"/>
</dbReference>
<dbReference type="GO" id="GO:0003723">
    <property type="term" value="F:RNA binding"/>
    <property type="evidence" value="ECO:0007669"/>
    <property type="project" value="UniProtKB-UniRule"/>
</dbReference>
<dbReference type="InterPro" id="IPR004087">
    <property type="entry name" value="KH_dom"/>
</dbReference>
<evidence type="ECO:0000313" key="4">
    <source>
        <dbReference type="EMBL" id="CAD8827930.1"/>
    </source>
</evidence>
<organism evidence="4">
    <name type="scientific">Noctiluca scintillans</name>
    <name type="common">Sea sparkle</name>
    <name type="synonym">Red tide dinoflagellate</name>
    <dbReference type="NCBI Taxonomy" id="2966"/>
    <lineage>
        <taxon>Eukaryota</taxon>
        <taxon>Sar</taxon>
        <taxon>Alveolata</taxon>
        <taxon>Dinophyceae</taxon>
        <taxon>Noctilucales</taxon>
        <taxon>Noctilucaceae</taxon>
        <taxon>Noctiluca</taxon>
    </lineage>
</organism>
<protein>
    <recommendedName>
        <fullName evidence="3">K Homology domain-containing protein</fullName>
    </recommendedName>
</protein>
<dbReference type="Pfam" id="PF00013">
    <property type="entry name" value="KH_1"/>
    <property type="match status" value="2"/>
</dbReference>
<dbReference type="InterPro" id="IPR004088">
    <property type="entry name" value="KH_dom_type_1"/>
</dbReference>
<dbReference type="PROSITE" id="PS50084">
    <property type="entry name" value="KH_TYPE_1"/>
    <property type="match status" value="2"/>
</dbReference>
<feature type="domain" description="K Homology" evidence="3">
    <location>
        <begin position="338"/>
        <end position="405"/>
    </location>
</feature>